<sequence length="104" mass="11669">MSSRLKLLLTTHFWAPVGVLGIAVSGLELLYLKPSHHNMNLAIGFTIASPLMAIHAVSIRPRNFFLCAVWVLNCGVYGFLARDSAKQLKVVREEQQKIALKYFK</sequence>
<evidence type="ECO:0000256" key="2">
    <source>
        <dbReference type="ARBA" id="ARBA00006416"/>
    </source>
</evidence>
<evidence type="ECO:0000256" key="3">
    <source>
        <dbReference type="ARBA" id="ARBA00022448"/>
    </source>
</evidence>
<dbReference type="Proteomes" id="UP001295684">
    <property type="component" value="Unassembled WGS sequence"/>
</dbReference>
<keyword evidence="4 9" id="KW-0812">Transmembrane</keyword>
<keyword evidence="3 9" id="KW-0813">Transport</keyword>
<proteinExistence type="inferred from homology"/>
<comment type="function">
    <text evidence="9">Mediates the uptake of pyruvate into mitochondria.</text>
</comment>
<evidence type="ECO:0000256" key="1">
    <source>
        <dbReference type="ARBA" id="ARBA00004448"/>
    </source>
</evidence>
<name>A0AAD1Y6X8_EUPCR</name>
<feature type="transmembrane region" description="Helical" evidence="9">
    <location>
        <begin position="12"/>
        <end position="32"/>
    </location>
</feature>
<evidence type="ECO:0000256" key="7">
    <source>
        <dbReference type="ARBA" id="ARBA00023128"/>
    </source>
</evidence>
<organism evidence="10 11">
    <name type="scientific">Euplotes crassus</name>
    <dbReference type="NCBI Taxonomy" id="5936"/>
    <lineage>
        <taxon>Eukaryota</taxon>
        <taxon>Sar</taxon>
        <taxon>Alveolata</taxon>
        <taxon>Ciliophora</taxon>
        <taxon>Intramacronucleata</taxon>
        <taxon>Spirotrichea</taxon>
        <taxon>Hypotrichia</taxon>
        <taxon>Euplotida</taxon>
        <taxon>Euplotidae</taxon>
        <taxon>Moneuplotes</taxon>
    </lineage>
</organism>
<dbReference type="GO" id="GO:0006850">
    <property type="term" value="P:pyruvate import into mitochondria"/>
    <property type="evidence" value="ECO:0007669"/>
    <property type="project" value="InterPro"/>
</dbReference>
<dbReference type="Pfam" id="PF03650">
    <property type="entry name" value="MPC"/>
    <property type="match status" value="1"/>
</dbReference>
<evidence type="ECO:0000256" key="8">
    <source>
        <dbReference type="ARBA" id="ARBA00023136"/>
    </source>
</evidence>
<reference evidence="10" key="1">
    <citation type="submission" date="2023-07" db="EMBL/GenBank/DDBJ databases">
        <authorList>
            <consortium name="AG Swart"/>
            <person name="Singh M."/>
            <person name="Singh A."/>
            <person name="Seah K."/>
            <person name="Emmerich C."/>
        </authorList>
    </citation>
    <scope>NUCLEOTIDE SEQUENCE</scope>
    <source>
        <strain evidence="10">DP1</strain>
    </source>
</reference>
<evidence type="ECO:0000256" key="5">
    <source>
        <dbReference type="ARBA" id="ARBA00022792"/>
    </source>
</evidence>
<evidence type="ECO:0000313" key="10">
    <source>
        <dbReference type="EMBL" id="CAI2384002.1"/>
    </source>
</evidence>
<dbReference type="EMBL" id="CAMPGE010026308">
    <property type="protein sequence ID" value="CAI2384002.1"/>
    <property type="molecule type" value="Genomic_DNA"/>
</dbReference>
<feature type="transmembrane region" description="Helical" evidence="9">
    <location>
        <begin position="39"/>
        <end position="57"/>
    </location>
</feature>
<keyword evidence="6 9" id="KW-1133">Transmembrane helix</keyword>
<evidence type="ECO:0000256" key="9">
    <source>
        <dbReference type="RuleBase" id="RU363100"/>
    </source>
</evidence>
<accession>A0AAD1Y6X8</accession>
<comment type="similarity">
    <text evidence="2 9">Belongs to the mitochondrial pyruvate carrier (MPC) (TC 2.A.105) family.</text>
</comment>
<keyword evidence="7 9" id="KW-0496">Mitochondrion</keyword>
<comment type="caution">
    <text evidence="10">The sequence shown here is derived from an EMBL/GenBank/DDBJ whole genome shotgun (WGS) entry which is preliminary data.</text>
</comment>
<comment type="subcellular location">
    <subcellularLocation>
        <location evidence="1 9">Mitochondrion inner membrane</location>
        <topology evidence="1 9">Multi-pass membrane protein</topology>
    </subcellularLocation>
</comment>
<feature type="transmembrane region" description="Helical" evidence="9">
    <location>
        <begin position="63"/>
        <end position="80"/>
    </location>
</feature>
<dbReference type="AlphaFoldDB" id="A0AAD1Y6X8"/>
<keyword evidence="11" id="KW-1185">Reference proteome</keyword>
<evidence type="ECO:0000256" key="6">
    <source>
        <dbReference type="ARBA" id="ARBA00022989"/>
    </source>
</evidence>
<keyword evidence="5 9" id="KW-0999">Mitochondrion inner membrane</keyword>
<dbReference type="InterPro" id="IPR005336">
    <property type="entry name" value="MPC"/>
</dbReference>
<dbReference type="GO" id="GO:0005743">
    <property type="term" value="C:mitochondrial inner membrane"/>
    <property type="evidence" value="ECO:0007669"/>
    <property type="project" value="UniProtKB-SubCell"/>
</dbReference>
<evidence type="ECO:0000313" key="11">
    <source>
        <dbReference type="Proteomes" id="UP001295684"/>
    </source>
</evidence>
<protein>
    <recommendedName>
        <fullName evidence="9">Mitochondrial pyruvate carrier</fullName>
    </recommendedName>
</protein>
<evidence type="ECO:0000256" key="4">
    <source>
        <dbReference type="ARBA" id="ARBA00022692"/>
    </source>
</evidence>
<gene>
    <name evidence="10" type="ORF">ECRASSUSDP1_LOCUS25521</name>
</gene>
<keyword evidence="8 9" id="KW-0472">Membrane</keyword>